<dbReference type="Proteomes" id="UP000606974">
    <property type="component" value="Unassembled WGS sequence"/>
</dbReference>
<evidence type="ECO:0000256" key="1">
    <source>
        <dbReference type="SAM" id="MobiDB-lite"/>
    </source>
</evidence>
<protein>
    <submittedName>
        <fullName evidence="2">Uncharacterized protein</fullName>
    </submittedName>
</protein>
<organism evidence="2 3">
    <name type="scientific">Endocarpon pusillum</name>
    <dbReference type="NCBI Taxonomy" id="364733"/>
    <lineage>
        <taxon>Eukaryota</taxon>
        <taxon>Fungi</taxon>
        <taxon>Dikarya</taxon>
        <taxon>Ascomycota</taxon>
        <taxon>Pezizomycotina</taxon>
        <taxon>Eurotiomycetes</taxon>
        <taxon>Chaetothyriomycetidae</taxon>
        <taxon>Verrucariales</taxon>
        <taxon>Verrucariaceae</taxon>
        <taxon>Endocarpon</taxon>
    </lineage>
</organism>
<reference evidence="2" key="1">
    <citation type="submission" date="2020-02" db="EMBL/GenBank/DDBJ databases">
        <authorList>
            <person name="Palmer J.M."/>
        </authorList>
    </citation>
    <scope>NUCLEOTIDE SEQUENCE</scope>
    <source>
        <strain evidence="2">EPUS1.4</strain>
        <tissue evidence="2">Thallus</tissue>
    </source>
</reference>
<dbReference type="OrthoDB" id="10347040at2759"/>
<gene>
    <name evidence="2" type="ORF">GJ744_011133</name>
</gene>
<comment type="caution">
    <text evidence="2">The sequence shown here is derived from an EMBL/GenBank/DDBJ whole genome shotgun (WGS) entry which is preliminary data.</text>
</comment>
<dbReference type="AlphaFoldDB" id="A0A8H7E2E7"/>
<name>A0A8H7E2E7_9EURO</name>
<accession>A0A8H7E2E7</accession>
<keyword evidence="3" id="KW-1185">Reference proteome</keyword>
<evidence type="ECO:0000313" key="3">
    <source>
        <dbReference type="Proteomes" id="UP000606974"/>
    </source>
</evidence>
<feature type="region of interest" description="Disordered" evidence="1">
    <location>
        <begin position="213"/>
        <end position="284"/>
    </location>
</feature>
<evidence type="ECO:0000313" key="2">
    <source>
        <dbReference type="EMBL" id="KAF7506892.1"/>
    </source>
</evidence>
<dbReference type="EMBL" id="JAACFV010000078">
    <property type="protein sequence ID" value="KAF7506892.1"/>
    <property type="molecule type" value="Genomic_DNA"/>
</dbReference>
<sequence length="284" mass="32271">MRLSLTPAEATSVRDRQAAQVLSQLNDESLTLRDALWYLEYAGWDVELAILHHMHDIIDRTEAPGPDSVQIRDEFPVENPNLDREPVRGGDEFDPAKLKLHYMQYHVARTMTYPGWKNFDRNDVDHVRALNRWRWKTIMAQVGLKISKRKGARYNRLEVLWLRNFDLAHPECTSRELTDNFNANFAGAMLPGETTPRPERSLAGLTFLRLRQPGASKKSKKKRTADDAGLGAPDESADDTGMAQDANVVQEEQDSAHDACMTQDEDVVKEEQNGAQTEGKADKW</sequence>
<proteinExistence type="predicted"/>